<dbReference type="PANTHER" id="PTHR21022:SF19">
    <property type="entry name" value="PREPHENATE DEHYDRATASE-RELATED"/>
    <property type="match status" value="1"/>
</dbReference>
<dbReference type="AlphaFoldDB" id="A0AAV5S0D9"/>
<dbReference type="SUPFAM" id="SSF55021">
    <property type="entry name" value="ACT-like"/>
    <property type="match status" value="1"/>
</dbReference>
<dbReference type="CDD" id="cd04905">
    <property type="entry name" value="ACT_CM-PDT"/>
    <property type="match status" value="1"/>
</dbReference>
<evidence type="ECO:0000256" key="2">
    <source>
        <dbReference type="ARBA" id="ARBA00013147"/>
    </source>
</evidence>
<evidence type="ECO:0000313" key="10">
    <source>
        <dbReference type="Proteomes" id="UP001377567"/>
    </source>
</evidence>
<dbReference type="PIRSF" id="PIRSF001500">
    <property type="entry name" value="Chor_mut_pdt_Ppr"/>
    <property type="match status" value="1"/>
</dbReference>
<dbReference type="PANTHER" id="PTHR21022">
    <property type="entry name" value="PREPHENATE DEHYDRATASE P PROTEIN"/>
    <property type="match status" value="1"/>
</dbReference>
<accession>A0AAV5S0D9</accession>
<feature type="domain" description="Prephenate dehydratase" evidence="7">
    <location>
        <begin position="10"/>
        <end position="225"/>
    </location>
</feature>
<dbReference type="InterPro" id="IPR002912">
    <property type="entry name" value="ACT_dom"/>
</dbReference>
<gene>
    <name evidence="9" type="ORF">DAKH74_039600</name>
</gene>
<dbReference type="PROSITE" id="PS51671">
    <property type="entry name" value="ACT"/>
    <property type="match status" value="1"/>
</dbReference>
<keyword evidence="10" id="KW-1185">Reference proteome</keyword>
<keyword evidence="5" id="KW-0584">Phenylalanine biosynthesis</keyword>
<feature type="domain" description="ACT" evidence="8">
    <location>
        <begin position="246"/>
        <end position="323"/>
    </location>
</feature>
<dbReference type="GO" id="GO:0004664">
    <property type="term" value="F:prephenate dehydratase activity"/>
    <property type="evidence" value="ECO:0007669"/>
    <property type="project" value="UniProtKB-EC"/>
</dbReference>
<dbReference type="EMBL" id="BTGD01000011">
    <property type="protein sequence ID" value="GMM57344.1"/>
    <property type="molecule type" value="Genomic_DNA"/>
</dbReference>
<dbReference type="GO" id="GO:0005737">
    <property type="term" value="C:cytoplasm"/>
    <property type="evidence" value="ECO:0007669"/>
    <property type="project" value="TreeGrafter"/>
</dbReference>
<evidence type="ECO:0000256" key="3">
    <source>
        <dbReference type="ARBA" id="ARBA00022605"/>
    </source>
</evidence>
<comment type="caution">
    <text evidence="9">The sequence shown here is derived from an EMBL/GenBank/DDBJ whole genome shotgun (WGS) entry which is preliminary data.</text>
</comment>
<reference evidence="9 10" key="1">
    <citation type="journal article" date="2023" name="Elife">
        <title>Identification of key yeast species and microbe-microbe interactions impacting larval growth of Drosophila in the wild.</title>
        <authorList>
            <person name="Mure A."/>
            <person name="Sugiura Y."/>
            <person name="Maeda R."/>
            <person name="Honda K."/>
            <person name="Sakurai N."/>
            <person name="Takahashi Y."/>
            <person name="Watada M."/>
            <person name="Katoh T."/>
            <person name="Gotoh A."/>
            <person name="Gotoh Y."/>
            <person name="Taniguchi I."/>
            <person name="Nakamura K."/>
            <person name="Hayashi T."/>
            <person name="Katayama T."/>
            <person name="Uemura T."/>
            <person name="Hattori Y."/>
        </authorList>
    </citation>
    <scope>NUCLEOTIDE SEQUENCE [LARGE SCALE GENOMIC DNA]</scope>
    <source>
        <strain evidence="9 10">KH-74</strain>
    </source>
</reference>
<dbReference type="PROSITE" id="PS51171">
    <property type="entry name" value="PREPHENATE_DEHYDR_3"/>
    <property type="match status" value="1"/>
</dbReference>
<organism evidence="9 10">
    <name type="scientific">Maudiozyma humilis</name>
    <name type="common">Sour dough yeast</name>
    <name type="synonym">Kazachstania humilis</name>
    <dbReference type="NCBI Taxonomy" id="51915"/>
    <lineage>
        <taxon>Eukaryota</taxon>
        <taxon>Fungi</taxon>
        <taxon>Dikarya</taxon>
        <taxon>Ascomycota</taxon>
        <taxon>Saccharomycotina</taxon>
        <taxon>Saccharomycetes</taxon>
        <taxon>Saccharomycetales</taxon>
        <taxon>Saccharomycetaceae</taxon>
        <taxon>Maudiozyma</taxon>
    </lineage>
</organism>
<dbReference type="Gene3D" id="3.30.70.260">
    <property type="match status" value="1"/>
</dbReference>
<evidence type="ECO:0000259" key="8">
    <source>
        <dbReference type="PROSITE" id="PS51671"/>
    </source>
</evidence>
<dbReference type="EC" id="4.2.1.51" evidence="2"/>
<keyword evidence="4" id="KW-0057">Aromatic amino acid biosynthesis</keyword>
<dbReference type="FunFam" id="3.40.190.10:FF:000254">
    <property type="entry name" value="Prephenate dehydratase"/>
    <property type="match status" value="1"/>
</dbReference>
<proteinExistence type="predicted"/>
<evidence type="ECO:0000313" key="9">
    <source>
        <dbReference type="EMBL" id="GMM57344.1"/>
    </source>
</evidence>
<dbReference type="GO" id="GO:0009094">
    <property type="term" value="P:L-phenylalanine biosynthetic process"/>
    <property type="evidence" value="ECO:0007669"/>
    <property type="project" value="UniProtKB-KW"/>
</dbReference>
<evidence type="ECO:0000256" key="6">
    <source>
        <dbReference type="ARBA" id="ARBA00023239"/>
    </source>
</evidence>
<keyword evidence="3" id="KW-0028">Amino-acid biosynthesis</keyword>
<dbReference type="Proteomes" id="UP001377567">
    <property type="component" value="Unassembled WGS sequence"/>
</dbReference>
<evidence type="ECO:0000256" key="5">
    <source>
        <dbReference type="ARBA" id="ARBA00023222"/>
    </source>
</evidence>
<name>A0AAV5S0D9_MAUHU</name>
<dbReference type="SUPFAM" id="SSF53850">
    <property type="entry name" value="Periplasmic binding protein-like II"/>
    <property type="match status" value="1"/>
</dbReference>
<dbReference type="InterPro" id="IPR008242">
    <property type="entry name" value="Chor_mutase/pphenate_deHydtase"/>
</dbReference>
<evidence type="ECO:0000256" key="4">
    <source>
        <dbReference type="ARBA" id="ARBA00023141"/>
    </source>
</evidence>
<sequence>MTESTSNGNTVIFLGPKGTYSHQAALQQFGHLEGMDFTPAKSIPACFDTLETDPSVSYAAVPLENSTNGQVVFCYDLLRDRMLDESCAVEGHRIIPQLEIIGEQYVAITHCLISPIEGVSLDSLASYKLVRVYSHPQVWGQVSKYMAQLKARCPETKFETIDSSSTSDAVLKAIERQQTEDSAAGDTLNLAIAGEVAAHLYNAFLVDTAINDRLGNTTRFLILKRVADKLSPAPPANVSNMHVNLLMFTLELDDPGSLVDVLTVLKEHKLNMSSISSRPYNGGQNGRKWQYIFYIEYDSDPAVNRMDAFYREINDKCVKWCLWGSFPRNQRYYQ</sequence>
<dbReference type="Pfam" id="PF00800">
    <property type="entry name" value="PDT"/>
    <property type="match status" value="1"/>
</dbReference>
<keyword evidence="6" id="KW-0456">Lyase</keyword>
<dbReference type="Gene3D" id="3.40.190.10">
    <property type="entry name" value="Periplasmic binding protein-like II"/>
    <property type="match status" value="2"/>
</dbReference>
<comment type="pathway">
    <text evidence="1">Amino-acid biosynthesis; L-phenylalanine biosynthesis; phenylpyruvate from prephenate: step 1/1.</text>
</comment>
<dbReference type="InterPro" id="IPR045865">
    <property type="entry name" value="ACT-like_dom_sf"/>
</dbReference>
<protein>
    <recommendedName>
        <fullName evidence="2">prephenate dehydratase</fullName>
        <ecNumber evidence="2">4.2.1.51</ecNumber>
    </recommendedName>
</protein>
<evidence type="ECO:0000256" key="1">
    <source>
        <dbReference type="ARBA" id="ARBA00004741"/>
    </source>
</evidence>
<dbReference type="InterPro" id="IPR001086">
    <property type="entry name" value="Preph_deHydtase"/>
</dbReference>
<dbReference type="CDD" id="cd13532">
    <property type="entry name" value="PBP2_PDT_like"/>
    <property type="match status" value="1"/>
</dbReference>
<evidence type="ECO:0000259" key="7">
    <source>
        <dbReference type="PROSITE" id="PS51171"/>
    </source>
</evidence>